<dbReference type="AlphaFoldDB" id="A0A9P8JS48"/>
<accession>A0A9P8JS48</accession>
<feature type="non-terminal residue" evidence="1">
    <location>
        <position position="124"/>
    </location>
</feature>
<reference evidence="1" key="1">
    <citation type="journal article" date="2021" name="J Fungi (Basel)">
        <title>Virulence traits and population genomics of the black yeast Aureobasidium melanogenum.</title>
        <authorList>
            <person name="Cernosa A."/>
            <person name="Sun X."/>
            <person name="Gostincar C."/>
            <person name="Fang C."/>
            <person name="Gunde-Cimerman N."/>
            <person name="Song Z."/>
        </authorList>
    </citation>
    <scope>NUCLEOTIDE SEQUENCE</scope>
    <source>
        <strain evidence="1">EXF-9298</strain>
    </source>
</reference>
<proteinExistence type="predicted"/>
<comment type="caution">
    <text evidence="1">The sequence shown here is derived from an EMBL/GenBank/DDBJ whole genome shotgun (WGS) entry which is preliminary data.</text>
</comment>
<feature type="non-terminal residue" evidence="1">
    <location>
        <position position="1"/>
    </location>
</feature>
<dbReference type="Proteomes" id="UP000729357">
    <property type="component" value="Unassembled WGS sequence"/>
</dbReference>
<name>A0A9P8JS48_AURME</name>
<gene>
    <name evidence="1" type="ORF">KCU98_g10514</name>
</gene>
<protein>
    <submittedName>
        <fullName evidence="1">Uncharacterized protein</fullName>
    </submittedName>
</protein>
<evidence type="ECO:0000313" key="1">
    <source>
        <dbReference type="EMBL" id="KAG9976768.1"/>
    </source>
</evidence>
<sequence>LWTSDLPEKYCAFLQSQCDGLQLAEEAEIGAEDENGKRQTEAIKQFTAGLKDFSQFARLKATELGKLVMPKLHYEAAEEHPLKAINRCWMVLRYTRYAMQDKGFEKKFSEPAISRKKKVELQHP</sequence>
<organism evidence="1 2">
    <name type="scientific">Aureobasidium melanogenum</name>
    <name type="common">Aureobasidium pullulans var. melanogenum</name>
    <dbReference type="NCBI Taxonomy" id="46634"/>
    <lineage>
        <taxon>Eukaryota</taxon>
        <taxon>Fungi</taxon>
        <taxon>Dikarya</taxon>
        <taxon>Ascomycota</taxon>
        <taxon>Pezizomycotina</taxon>
        <taxon>Dothideomycetes</taxon>
        <taxon>Dothideomycetidae</taxon>
        <taxon>Dothideales</taxon>
        <taxon>Saccotheciaceae</taxon>
        <taxon>Aureobasidium</taxon>
    </lineage>
</organism>
<dbReference type="EMBL" id="JAHFXS010001565">
    <property type="protein sequence ID" value="KAG9976768.1"/>
    <property type="molecule type" value="Genomic_DNA"/>
</dbReference>
<keyword evidence="2" id="KW-1185">Reference proteome</keyword>
<evidence type="ECO:0000313" key="2">
    <source>
        <dbReference type="Proteomes" id="UP000729357"/>
    </source>
</evidence>
<reference evidence="1" key="2">
    <citation type="submission" date="2021-08" db="EMBL/GenBank/DDBJ databases">
        <authorList>
            <person name="Gostincar C."/>
            <person name="Sun X."/>
            <person name="Song Z."/>
            <person name="Gunde-Cimerman N."/>
        </authorList>
    </citation>
    <scope>NUCLEOTIDE SEQUENCE</scope>
    <source>
        <strain evidence="1">EXF-9298</strain>
    </source>
</reference>